<organism evidence="2 3">
    <name type="scientific">Streptomyces hoynatensis</name>
    <dbReference type="NCBI Taxonomy" id="1141874"/>
    <lineage>
        <taxon>Bacteria</taxon>
        <taxon>Bacillati</taxon>
        <taxon>Actinomycetota</taxon>
        <taxon>Actinomycetes</taxon>
        <taxon>Kitasatosporales</taxon>
        <taxon>Streptomycetaceae</taxon>
        <taxon>Streptomyces</taxon>
    </lineage>
</organism>
<dbReference type="InterPro" id="IPR047794">
    <property type="entry name" value="C45_proenzyme-like"/>
</dbReference>
<protein>
    <submittedName>
        <fullName evidence="2">Acyl-coenzyme A--6-aminopenicillanic acid acyl-transferase</fullName>
    </submittedName>
</protein>
<comment type="caution">
    <text evidence="2">The sequence shown here is derived from an EMBL/GenBank/DDBJ whole genome shotgun (WGS) entry which is preliminary data.</text>
</comment>
<dbReference type="EMBL" id="RBAL01000037">
    <property type="protein sequence ID" value="RKN35176.1"/>
    <property type="molecule type" value="Genomic_DNA"/>
</dbReference>
<proteinExistence type="predicted"/>
<dbReference type="AlphaFoldDB" id="A0A3A9YLW4"/>
<dbReference type="Proteomes" id="UP000272474">
    <property type="component" value="Unassembled WGS sequence"/>
</dbReference>
<dbReference type="NCBIfam" id="NF040521">
    <property type="entry name" value="C45_proenzyme"/>
    <property type="match status" value="1"/>
</dbReference>
<reference evidence="2 3" key="1">
    <citation type="journal article" date="2014" name="Int. J. Syst. Evol. Microbiol.">
        <title>Streptomyces hoynatensis sp. nov., isolated from deep marine sediment.</title>
        <authorList>
            <person name="Veyisoglu A."/>
            <person name="Sahin N."/>
        </authorList>
    </citation>
    <scope>NUCLEOTIDE SEQUENCE [LARGE SCALE GENOMIC DNA]</scope>
    <source>
        <strain evidence="2 3">KCTC 29097</strain>
    </source>
</reference>
<name>A0A3A9YLW4_9ACTN</name>
<dbReference type="Pfam" id="PF03417">
    <property type="entry name" value="AAT"/>
    <property type="match status" value="1"/>
</dbReference>
<evidence type="ECO:0000313" key="3">
    <source>
        <dbReference type="Proteomes" id="UP000272474"/>
    </source>
</evidence>
<dbReference type="SUPFAM" id="SSF56235">
    <property type="entry name" value="N-terminal nucleophile aminohydrolases (Ntn hydrolases)"/>
    <property type="match status" value="1"/>
</dbReference>
<sequence length="301" mass="31884">MRAELTGELVDFWVPAELRDPASAARARREFATHLPELLPALDTITAQLDPGCPPGSALLLTGVHLRPLASGCTQAVSGGTLARNYDWNADQPERSVVSSTLLRPVIGMSEGVWGLLDGMNDAGLAVSLTFGGRDVHGPGIAIPLVVRYLLETCDTVDEALRTLDRLPIPAAQNLTLMDGERAVTVHLGPDIAPLLAPGPSAANHQHCPVPDTQERASRTQERLAAVEAAATDPAALVAALLRPPLYESGHAKGYGTLYTAAYRPAEGRVTYHWPGTTWPQSFAAFTPGTHTLTYAPTPGS</sequence>
<keyword evidence="3" id="KW-1185">Reference proteome</keyword>
<dbReference type="GO" id="GO:0016740">
    <property type="term" value="F:transferase activity"/>
    <property type="evidence" value="ECO:0007669"/>
    <property type="project" value="UniProtKB-KW"/>
</dbReference>
<feature type="domain" description="Peptidase C45 hydrolase" evidence="1">
    <location>
        <begin position="81"/>
        <end position="277"/>
    </location>
</feature>
<dbReference type="Gene3D" id="3.60.60.10">
    <property type="entry name" value="Penicillin V Acylase, Chain A"/>
    <property type="match status" value="1"/>
</dbReference>
<gene>
    <name evidence="2" type="ORF">D7294_30990</name>
</gene>
<dbReference type="OrthoDB" id="8617387at2"/>
<dbReference type="InterPro" id="IPR005079">
    <property type="entry name" value="Peptidase_C45_hydrolase"/>
</dbReference>
<keyword evidence="2" id="KW-0808">Transferase</keyword>
<evidence type="ECO:0000259" key="1">
    <source>
        <dbReference type="Pfam" id="PF03417"/>
    </source>
</evidence>
<accession>A0A3A9YLW4</accession>
<evidence type="ECO:0000313" key="2">
    <source>
        <dbReference type="EMBL" id="RKN35176.1"/>
    </source>
</evidence>
<dbReference type="InterPro" id="IPR029055">
    <property type="entry name" value="Ntn_hydrolases_N"/>
</dbReference>